<dbReference type="AlphaFoldDB" id="A0A1H7ZT17"/>
<evidence type="ECO:0000256" key="2">
    <source>
        <dbReference type="ARBA" id="ARBA00022801"/>
    </source>
</evidence>
<gene>
    <name evidence="4" type="ORF">SAMN05216180_0865</name>
</gene>
<dbReference type="CDD" id="cd17909">
    <property type="entry name" value="CheC_ClassI"/>
    <property type="match status" value="1"/>
</dbReference>
<dbReference type="OrthoDB" id="9812187at2"/>
<dbReference type="EMBL" id="FOCG01000001">
    <property type="protein sequence ID" value="SEM61406.1"/>
    <property type="molecule type" value="Genomic_DNA"/>
</dbReference>
<dbReference type="PANTHER" id="PTHR43693:SF1">
    <property type="entry name" value="PROTEIN PHOSPHATASE CHEZ"/>
    <property type="match status" value="1"/>
</dbReference>
<dbReference type="Proteomes" id="UP000199158">
    <property type="component" value="Unassembled WGS sequence"/>
</dbReference>
<dbReference type="GO" id="GO:0006935">
    <property type="term" value="P:chemotaxis"/>
    <property type="evidence" value="ECO:0007669"/>
    <property type="project" value="UniProtKB-KW"/>
</dbReference>
<accession>A0A1H7ZT17</accession>
<evidence type="ECO:0000259" key="3">
    <source>
        <dbReference type="Pfam" id="PF04509"/>
    </source>
</evidence>
<dbReference type="InterPro" id="IPR007597">
    <property type="entry name" value="CheC"/>
</dbReference>
<reference evidence="4 5" key="1">
    <citation type="submission" date="2016-10" db="EMBL/GenBank/DDBJ databases">
        <authorList>
            <person name="de Groot N.N."/>
        </authorList>
    </citation>
    <scope>NUCLEOTIDE SEQUENCE [LARGE SCALE GENOMIC DNA]</scope>
    <source>
        <strain evidence="4 5">CGMCC 1.5070</strain>
    </source>
</reference>
<feature type="domain" description="CheC-like protein" evidence="3">
    <location>
        <begin position="14"/>
        <end position="49"/>
    </location>
</feature>
<protein>
    <submittedName>
        <fullName evidence="4">Chemotaxis protein CheC</fullName>
    </submittedName>
</protein>
<dbReference type="Gene3D" id="3.40.1550.10">
    <property type="entry name" value="CheC-like"/>
    <property type="match status" value="1"/>
</dbReference>
<keyword evidence="1" id="KW-0145">Chemotaxis</keyword>
<evidence type="ECO:0000313" key="5">
    <source>
        <dbReference type="Proteomes" id="UP000199158"/>
    </source>
</evidence>
<dbReference type="InterPro" id="IPR028976">
    <property type="entry name" value="CheC-like_sf"/>
</dbReference>
<name>A0A1H7ZT17_9FIRM</name>
<feature type="domain" description="CheC-like protein" evidence="3">
    <location>
        <begin position="111"/>
        <end position="145"/>
    </location>
</feature>
<evidence type="ECO:0000256" key="1">
    <source>
        <dbReference type="ARBA" id="ARBA00022500"/>
    </source>
</evidence>
<keyword evidence="2" id="KW-0378">Hydrolase</keyword>
<proteinExistence type="predicted"/>
<organism evidence="4 5">
    <name type="scientific">Hydrogenoanaerobacterium saccharovorans</name>
    <dbReference type="NCBI Taxonomy" id="474960"/>
    <lineage>
        <taxon>Bacteria</taxon>
        <taxon>Bacillati</taxon>
        <taxon>Bacillota</taxon>
        <taxon>Clostridia</taxon>
        <taxon>Eubacteriales</taxon>
        <taxon>Oscillospiraceae</taxon>
        <taxon>Hydrogenoanaerobacterium</taxon>
    </lineage>
</organism>
<dbReference type="InterPro" id="IPR050992">
    <property type="entry name" value="CheZ_family_phosphatases"/>
</dbReference>
<dbReference type="STRING" id="474960.SAMN05216180_0865"/>
<dbReference type="RefSeq" id="WP_092751988.1">
    <property type="nucleotide sequence ID" value="NZ_FOCG01000001.1"/>
</dbReference>
<dbReference type="SUPFAM" id="SSF103039">
    <property type="entry name" value="CheC-like"/>
    <property type="match status" value="1"/>
</dbReference>
<keyword evidence="5" id="KW-1185">Reference proteome</keyword>
<dbReference type="PANTHER" id="PTHR43693">
    <property type="entry name" value="PROTEIN PHOSPHATASE CHEZ"/>
    <property type="match status" value="1"/>
</dbReference>
<dbReference type="GO" id="GO:0016787">
    <property type="term" value="F:hydrolase activity"/>
    <property type="evidence" value="ECO:0007669"/>
    <property type="project" value="UniProtKB-KW"/>
</dbReference>
<dbReference type="Pfam" id="PF04509">
    <property type="entry name" value="CheC"/>
    <property type="match status" value="2"/>
</dbReference>
<sequence>MQENIYKNLGAAQIDVLAEIGNIGSGNAATALSTMLNTSISIQTPTVKIMDINKAADMLGGPENVVVGILSVMQGDVEGMMLFLLESEFACKTLNVLLGSDYKDFNSIDEMGQSALIEIANIMAYSYANALAALTDFFISLTVPSMCYDMLGAVLSEPSIVFAEVGDQLMFIKGDMNVAGENMKSHMLMIPEAKSLQKIMEKLGVQG</sequence>
<evidence type="ECO:0000313" key="4">
    <source>
        <dbReference type="EMBL" id="SEM61406.1"/>
    </source>
</evidence>